<accession>A0A1W6MTP1</accession>
<feature type="region of interest" description="Disordered" evidence="1">
    <location>
        <begin position="115"/>
        <end position="146"/>
    </location>
</feature>
<protein>
    <recommendedName>
        <fullName evidence="4">DUF2946 domain-containing protein</fullName>
    </recommendedName>
</protein>
<evidence type="ECO:0008006" key="4">
    <source>
        <dbReference type="Google" id="ProtNLM"/>
    </source>
</evidence>
<evidence type="ECO:0000256" key="1">
    <source>
        <dbReference type="SAM" id="MobiDB-lite"/>
    </source>
</evidence>
<gene>
    <name evidence="2" type="ORF">B1812_07585</name>
</gene>
<reference evidence="2 3" key="1">
    <citation type="submission" date="2017-02" db="EMBL/GenBank/DDBJ databases">
        <authorList>
            <person name="Peterson S.W."/>
        </authorList>
    </citation>
    <scope>NUCLEOTIDE SEQUENCE [LARGE SCALE GENOMIC DNA]</scope>
    <source>
        <strain evidence="2 3">S285</strain>
    </source>
</reference>
<evidence type="ECO:0000313" key="3">
    <source>
        <dbReference type="Proteomes" id="UP000193978"/>
    </source>
</evidence>
<dbReference type="AlphaFoldDB" id="A0A1W6MTP1"/>
<dbReference type="EMBL" id="CP019948">
    <property type="protein sequence ID" value="ARN80958.1"/>
    <property type="molecule type" value="Genomic_DNA"/>
</dbReference>
<dbReference type="STRING" id="655015.B1812_07585"/>
<dbReference type="Proteomes" id="UP000193978">
    <property type="component" value="Chromosome"/>
</dbReference>
<dbReference type="KEGG" id="mbry:B1812_07585"/>
<sequence length="146" mass="15242">MQRPAEAKRGASRSAAAVDKESRTGLTALMWGLRLLLLAALLPASALTAPIRAGSEQLGLSTGEQNLAGDCSASQTDSASHERCADPLHDCCLPIGEDADGVAARSAFVASLRTGDPDAPYSRRDHDLPRGQRTLAFSARAPPSFS</sequence>
<dbReference type="RefSeq" id="WP_085771050.1">
    <property type="nucleotide sequence ID" value="NZ_AP027149.1"/>
</dbReference>
<organism evidence="2 3">
    <name type="scientific">Methylocystis bryophila</name>
    <dbReference type="NCBI Taxonomy" id="655015"/>
    <lineage>
        <taxon>Bacteria</taxon>
        <taxon>Pseudomonadati</taxon>
        <taxon>Pseudomonadota</taxon>
        <taxon>Alphaproteobacteria</taxon>
        <taxon>Hyphomicrobiales</taxon>
        <taxon>Methylocystaceae</taxon>
        <taxon>Methylocystis</taxon>
    </lineage>
</organism>
<evidence type="ECO:0000313" key="2">
    <source>
        <dbReference type="EMBL" id="ARN80958.1"/>
    </source>
</evidence>
<keyword evidence="3" id="KW-1185">Reference proteome</keyword>
<name>A0A1W6MTP1_9HYPH</name>
<proteinExistence type="predicted"/>
<feature type="compositionally biased region" description="Basic and acidic residues" evidence="1">
    <location>
        <begin position="121"/>
        <end position="130"/>
    </location>
</feature>